<comment type="catalytic activity">
    <reaction evidence="1 10">
        <text>Eliminative cleavage of (1-&gt;4)-alpha-D-galacturonan to give oligosaccharides with 4-deoxy-alpha-D-galact-4-enuronosyl groups at their non-reducing ends.</text>
        <dbReference type="EC" id="4.2.2.2"/>
    </reaction>
</comment>
<evidence type="ECO:0000256" key="9">
    <source>
        <dbReference type="ARBA" id="ARBA00025679"/>
    </source>
</evidence>
<keyword evidence="8 10" id="KW-0456">Lyase</keyword>
<name>A0A6A6EFG1_9PEZI</name>
<dbReference type="AlphaFoldDB" id="A0A6A6EFG1"/>
<evidence type="ECO:0000256" key="8">
    <source>
        <dbReference type="ARBA" id="ARBA00023239"/>
    </source>
</evidence>
<accession>A0A6A6EFG1</accession>
<dbReference type="InterPro" id="IPR011050">
    <property type="entry name" value="Pectin_lyase_fold/virulence"/>
</dbReference>
<keyword evidence="7 10" id="KW-0106">Calcium</keyword>
<comment type="subcellular location">
    <subcellularLocation>
        <location evidence="3 10">Secreted</location>
    </subcellularLocation>
</comment>
<evidence type="ECO:0000256" key="3">
    <source>
        <dbReference type="ARBA" id="ARBA00004613"/>
    </source>
</evidence>
<dbReference type="GO" id="GO:0045490">
    <property type="term" value="P:pectin catabolic process"/>
    <property type="evidence" value="ECO:0007669"/>
    <property type="project" value="TreeGrafter"/>
</dbReference>
<dbReference type="Proteomes" id="UP000800200">
    <property type="component" value="Unassembled WGS sequence"/>
</dbReference>
<evidence type="ECO:0000256" key="2">
    <source>
        <dbReference type="ARBA" id="ARBA00001913"/>
    </source>
</evidence>
<evidence type="ECO:0000313" key="11">
    <source>
        <dbReference type="EMBL" id="KAF2188870.1"/>
    </source>
</evidence>
<dbReference type="EC" id="4.2.2.2" evidence="10"/>
<dbReference type="Pfam" id="PF03211">
    <property type="entry name" value="Pectate_lyase"/>
    <property type="match status" value="1"/>
</dbReference>
<dbReference type="EMBL" id="ML994622">
    <property type="protein sequence ID" value="KAF2188870.1"/>
    <property type="molecule type" value="Genomic_DNA"/>
</dbReference>
<dbReference type="InterPro" id="IPR004898">
    <property type="entry name" value="Pectate_lyase_PlyH/PlyE-like"/>
</dbReference>
<evidence type="ECO:0000256" key="5">
    <source>
        <dbReference type="ARBA" id="ARBA00022525"/>
    </source>
</evidence>
<dbReference type="PANTHER" id="PTHR33407:SF9">
    <property type="entry name" value="PECTATE LYASE F-RELATED"/>
    <property type="match status" value="1"/>
</dbReference>
<organism evidence="11 12">
    <name type="scientific">Zopfia rhizophila CBS 207.26</name>
    <dbReference type="NCBI Taxonomy" id="1314779"/>
    <lineage>
        <taxon>Eukaryota</taxon>
        <taxon>Fungi</taxon>
        <taxon>Dikarya</taxon>
        <taxon>Ascomycota</taxon>
        <taxon>Pezizomycotina</taxon>
        <taxon>Dothideomycetes</taxon>
        <taxon>Dothideomycetes incertae sedis</taxon>
        <taxon>Zopfiaceae</taxon>
        <taxon>Zopfia</taxon>
    </lineage>
</organism>
<dbReference type="GO" id="GO:0005576">
    <property type="term" value="C:extracellular region"/>
    <property type="evidence" value="ECO:0007669"/>
    <property type="project" value="UniProtKB-SubCell"/>
</dbReference>
<evidence type="ECO:0000256" key="10">
    <source>
        <dbReference type="RuleBase" id="RU367009"/>
    </source>
</evidence>
<dbReference type="OrthoDB" id="441042at2759"/>
<comment type="similarity">
    <text evidence="4 10">Belongs to the polysaccharide lyase 3 family.</text>
</comment>
<evidence type="ECO:0000256" key="7">
    <source>
        <dbReference type="ARBA" id="ARBA00022837"/>
    </source>
</evidence>
<feature type="chain" id="PRO_5025704881" description="Pectate lyase" evidence="10">
    <location>
        <begin position="20"/>
        <end position="247"/>
    </location>
</feature>
<gene>
    <name evidence="11" type="ORF">K469DRAFT_724235</name>
</gene>
<reference evidence="11" key="1">
    <citation type="journal article" date="2020" name="Stud. Mycol.">
        <title>101 Dothideomycetes genomes: a test case for predicting lifestyles and emergence of pathogens.</title>
        <authorList>
            <person name="Haridas S."/>
            <person name="Albert R."/>
            <person name="Binder M."/>
            <person name="Bloem J."/>
            <person name="Labutti K."/>
            <person name="Salamov A."/>
            <person name="Andreopoulos B."/>
            <person name="Baker S."/>
            <person name="Barry K."/>
            <person name="Bills G."/>
            <person name="Bluhm B."/>
            <person name="Cannon C."/>
            <person name="Castanera R."/>
            <person name="Culley D."/>
            <person name="Daum C."/>
            <person name="Ezra D."/>
            <person name="Gonzalez J."/>
            <person name="Henrissat B."/>
            <person name="Kuo A."/>
            <person name="Liang C."/>
            <person name="Lipzen A."/>
            <person name="Lutzoni F."/>
            <person name="Magnuson J."/>
            <person name="Mondo S."/>
            <person name="Nolan M."/>
            <person name="Ohm R."/>
            <person name="Pangilinan J."/>
            <person name="Park H.-J."/>
            <person name="Ramirez L."/>
            <person name="Alfaro M."/>
            <person name="Sun H."/>
            <person name="Tritt A."/>
            <person name="Yoshinaga Y."/>
            <person name="Zwiers L.-H."/>
            <person name="Turgeon B."/>
            <person name="Goodwin S."/>
            <person name="Spatafora J."/>
            <person name="Crous P."/>
            <person name="Grigoriev I."/>
        </authorList>
    </citation>
    <scope>NUCLEOTIDE SEQUENCE</scope>
    <source>
        <strain evidence="11">CBS 207.26</strain>
    </source>
</reference>
<proteinExistence type="inferred from homology"/>
<keyword evidence="6 10" id="KW-0732">Signal</keyword>
<evidence type="ECO:0000256" key="1">
    <source>
        <dbReference type="ARBA" id="ARBA00000695"/>
    </source>
</evidence>
<evidence type="ECO:0000256" key="6">
    <source>
        <dbReference type="ARBA" id="ARBA00022729"/>
    </source>
</evidence>
<feature type="signal peptide" evidence="10">
    <location>
        <begin position="1"/>
        <end position="19"/>
    </location>
</feature>
<dbReference type="SUPFAM" id="SSF51126">
    <property type="entry name" value="Pectin lyase-like"/>
    <property type="match status" value="1"/>
</dbReference>
<dbReference type="PANTHER" id="PTHR33407">
    <property type="entry name" value="PECTATE LYASE F-RELATED"/>
    <property type="match status" value="1"/>
</dbReference>
<protein>
    <recommendedName>
        <fullName evidence="10">Pectate lyase</fullName>
        <ecNumber evidence="10">4.2.2.2</ecNumber>
    </recommendedName>
</protein>
<evidence type="ECO:0000256" key="4">
    <source>
        <dbReference type="ARBA" id="ARBA00006463"/>
    </source>
</evidence>
<evidence type="ECO:0000313" key="12">
    <source>
        <dbReference type="Proteomes" id="UP000800200"/>
    </source>
</evidence>
<dbReference type="GO" id="GO:0030570">
    <property type="term" value="F:pectate lyase activity"/>
    <property type="evidence" value="ECO:0007669"/>
    <property type="project" value="UniProtKB-UniRule"/>
</dbReference>
<dbReference type="InterPro" id="IPR012334">
    <property type="entry name" value="Pectin_lyas_fold"/>
</dbReference>
<keyword evidence="12" id="KW-1185">Reference proteome</keyword>
<comment type="cofactor">
    <cofactor evidence="2 10">
        <name>Ca(2+)</name>
        <dbReference type="ChEBI" id="CHEBI:29108"/>
    </cofactor>
</comment>
<keyword evidence="5 10" id="KW-0964">Secreted</keyword>
<dbReference type="Gene3D" id="2.160.20.10">
    <property type="entry name" value="Single-stranded right-handed beta-helix, Pectin lyase-like"/>
    <property type="match status" value="1"/>
</dbReference>
<sequence>MKSSFILPIVSLLSATAFAAPTATAFPAASGETALPTAKLISGSFDGGMVRYSRNPDTCQEQNETDEAAAMFIVEDGGSVSNVILSKAQAEGIHCRGACTLKNVWWEDVCEDAATFKQAAGKTSYVIGGGAKGASDKIFQFNGRGTVSIKDFYAENYGKVIRSCGDCTRNGGPRNIIIDGVTAKDGGVLCGINTNYGDTCKITNSCQDDSKSCDRYQGVVKGSGSSTKIGSGPDGTYCTVSGFSSTC</sequence>
<comment type="function">
    <text evidence="9 10">Pectinolytic enzyme consist of four classes of enzymes: pectin lyase, polygalacturonase, pectin methylesterase and rhamnogalacturonase. Among pectinolytic enzymes, pectin lyase is the most important in depolymerization of pectin, since it cleaves internal glycosidic bonds of highly methylated pectins. Favors pectate, the anion, over pectin, the methyl ester.</text>
</comment>